<comment type="caution">
    <text evidence="13">The sequence shown here is derived from an EMBL/GenBank/DDBJ whole genome shotgun (WGS) entry which is preliminary data.</text>
</comment>
<evidence type="ECO:0000256" key="5">
    <source>
        <dbReference type="ARBA" id="ARBA00022692"/>
    </source>
</evidence>
<comment type="cofactor">
    <cofactor evidence="1">
        <name>heme b</name>
        <dbReference type="ChEBI" id="CHEBI:60344"/>
    </cofactor>
</comment>
<keyword evidence="7" id="KW-0249">Electron transport</keyword>
<dbReference type="PROSITE" id="PS50939">
    <property type="entry name" value="CYTOCHROME_B561"/>
    <property type="match status" value="1"/>
</dbReference>
<feature type="domain" description="Cytochrome b561" evidence="12">
    <location>
        <begin position="19"/>
        <end position="223"/>
    </location>
</feature>
<feature type="transmembrane region" description="Helical" evidence="11">
    <location>
        <begin position="126"/>
        <end position="148"/>
    </location>
</feature>
<evidence type="ECO:0000256" key="8">
    <source>
        <dbReference type="ARBA" id="ARBA00022989"/>
    </source>
</evidence>
<comment type="subcellular location">
    <subcellularLocation>
        <location evidence="2">Membrane</location>
        <topology evidence="2">Multi-pass membrane protein</topology>
    </subcellularLocation>
</comment>
<keyword evidence="6" id="KW-0479">Metal-binding</keyword>
<feature type="transmembrane region" description="Helical" evidence="11">
    <location>
        <begin position="200"/>
        <end position="219"/>
    </location>
</feature>
<dbReference type="GO" id="GO:0016020">
    <property type="term" value="C:membrane"/>
    <property type="evidence" value="ECO:0007669"/>
    <property type="project" value="UniProtKB-SubCell"/>
</dbReference>
<accession>A0AAD7UZ54</accession>
<dbReference type="GO" id="GO:0140575">
    <property type="term" value="F:transmembrane monodehydroascorbate reductase activity"/>
    <property type="evidence" value="ECO:0007669"/>
    <property type="project" value="InterPro"/>
</dbReference>
<evidence type="ECO:0000256" key="10">
    <source>
        <dbReference type="ARBA" id="ARBA00023136"/>
    </source>
</evidence>
<organism evidence="13 14">
    <name type="scientific">Lichtheimia ornata</name>
    <dbReference type="NCBI Taxonomy" id="688661"/>
    <lineage>
        <taxon>Eukaryota</taxon>
        <taxon>Fungi</taxon>
        <taxon>Fungi incertae sedis</taxon>
        <taxon>Mucoromycota</taxon>
        <taxon>Mucoromycotina</taxon>
        <taxon>Mucoromycetes</taxon>
        <taxon>Mucorales</taxon>
        <taxon>Lichtheimiaceae</taxon>
        <taxon>Lichtheimia</taxon>
    </lineage>
</organism>
<dbReference type="PANTHER" id="PTHR15422:SF45">
    <property type="entry name" value="CYTOCHROME B561 DOMAIN-CONTAINING PROTEIN"/>
    <property type="match status" value="1"/>
</dbReference>
<dbReference type="CDD" id="cd08761">
    <property type="entry name" value="Cyt_b561_CYB561D2_like"/>
    <property type="match status" value="1"/>
</dbReference>
<dbReference type="InterPro" id="IPR045150">
    <property type="entry name" value="CYB561D1/2"/>
</dbReference>
<keyword evidence="5 11" id="KW-0812">Transmembrane</keyword>
<evidence type="ECO:0000313" key="14">
    <source>
        <dbReference type="Proteomes" id="UP001234581"/>
    </source>
</evidence>
<evidence type="ECO:0000256" key="6">
    <source>
        <dbReference type="ARBA" id="ARBA00022723"/>
    </source>
</evidence>
<feature type="transmembrane region" description="Helical" evidence="11">
    <location>
        <begin position="53"/>
        <end position="75"/>
    </location>
</feature>
<dbReference type="RefSeq" id="XP_058341217.1">
    <property type="nucleotide sequence ID" value="XM_058488105.1"/>
</dbReference>
<gene>
    <name evidence="13" type="ORF">O0I10_008098</name>
</gene>
<evidence type="ECO:0000256" key="7">
    <source>
        <dbReference type="ARBA" id="ARBA00022982"/>
    </source>
</evidence>
<sequence>MTTESTPLLNLNVMKIHSRESLKDKASVIVLNAGLLLFIGLVVSVLVRLPFNLFTYHPIFMILFVTCCTEGIALLQSTRTTQEKKRGLRHHAIVQVVGYISAIIGFTAIVYNKVVSDKEHFTSLHGQLGLALFCYLFCQSLFGLLIAYTPSLIFGNVATAKRLWKFHRMTGYILLVLVWLTAQLGVRADYMISNLWSEKLMWLHWVALLFVIVGIVARIRLWKWGITSPPQL</sequence>
<feature type="transmembrane region" description="Helical" evidence="11">
    <location>
        <begin position="169"/>
        <end position="188"/>
    </location>
</feature>
<dbReference type="Proteomes" id="UP001234581">
    <property type="component" value="Unassembled WGS sequence"/>
</dbReference>
<dbReference type="GeneID" id="83215505"/>
<reference evidence="13 14" key="1">
    <citation type="submission" date="2023-03" db="EMBL/GenBank/DDBJ databases">
        <title>Genome sequence of Lichtheimia ornata CBS 291.66.</title>
        <authorList>
            <person name="Mohabir J.T."/>
            <person name="Shea T.P."/>
            <person name="Kurbessoian T."/>
            <person name="Berby B."/>
            <person name="Fontaine J."/>
            <person name="Livny J."/>
            <person name="Gnirke A."/>
            <person name="Stajich J.E."/>
            <person name="Cuomo C.A."/>
        </authorList>
    </citation>
    <scope>NUCLEOTIDE SEQUENCE [LARGE SCALE GENOMIC DNA]</scope>
    <source>
        <strain evidence="13">CBS 291.66</strain>
    </source>
</reference>
<keyword evidence="9" id="KW-0408">Iron</keyword>
<evidence type="ECO:0000256" key="3">
    <source>
        <dbReference type="ARBA" id="ARBA00022448"/>
    </source>
</evidence>
<keyword evidence="3" id="KW-0813">Transport</keyword>
<evidence type="ECO:0000313" key="13">
    <source>
        <dbReference type="EMBL" id="KAJ8656304.1"/>
    </source>
</evidence>
<evidence type="ECO:0000259" key="12">
    <source>
        <dbReference type="PROSITE" id="PS50939"/>
    </source>
</evidence>
<dbReference type="Pfam" id="PF03188">
    <property type="entry name" value="Cytochrom_B561"/>
    <property type="match status" value="1"/>
</dbReference>
<evidence type="ECO:0000256" key="9">
    <source>
        <dbReference type="ARBA" id="ARBA00023004"/>
    </source>
</evidence>
<dbReference type="Gene3D" id="1.20.120.1770">
    <property type="match status" value="1"/>
</dbReference>
<dbReference type="GO" id="GO:0046872">
    <property type="term" value="F:metal ion binding"/>
    <property type="evidence" value="ECO:0007669"/>
    <property type="project" value="UniProtKB-KW"/>
</dbReference>
<evidence type="ECO:0000256" key="4">
    <source>
        <dbReference type="ARBA" id="ARBA00022617"/>
    </source>
</evidence>
<evidence type="ECO:0000256" key="2">
    <source>
        <dbReference type="ARBA" id="ARBA00004141"/>
    </source>
</evidence>
<dbReference type="InterPro" id="IPR006593">
    <property type="entry name" value="Cyt_b561/ferric_Rdtase_TM"/>
</dbReference>
<feature type="transmembrane region" description="Helical" evidence="11">
    <location>
        <begin position="28"/>
        <end position="47"/>
    </location>
</feature>
<keyword evidence="4" id="KW-0349">Heme</keyword>
<dbReference type="PANTHER" id="PTHR15422">
    <property type="entry name" value="OS05G0565100 PROTEIN"/>
    <property type="match status" value="1"/>
</dbReference>
<protein>
    <recommendedName>
        <fullName evidence="12">Cytochrome b561 domain-containing protein</fullName>
    </recommendedName>
</protein>
<evidence type="ECO:0000256" key="11">
    <source>
        <dbReference type="SAM" id="Phobius"/>
    </source>
</evidence>
<keyword evidence="14" id="KW-1185">Reference proteome</keyword>
<dbReference type="EMBL" id="JARTCD010000041">
    <property type="protein sequence ID" value="KAJ8656304.1"/>
    <property type="molecule type" value="Genomic_DNA"/>
</dbReference>
<feature type="transmembrane region" description="Helical" evidence="11">
    <location>
        <begin position="96"/>
        <end position="114"/>
    </location>
</feature>
<evidence type="ECO:0000256" key="1">
    <source>
        <dbReference type="ARBA" id="ARBA00001970"/>
    </source>
</evidence>
<keyword evidence="8 11" id="KW-1133">Transmembrane helix</keyword>
<dbReference type="SMART" id="SM00665">
    <property type="entry name" value="B561"/>
    <property type="match status" value="1"/>
</dbReference>
<dbReference type="AlphaFoldDB" id="A0AAD7UZ54"/>
<proteinExistence type="predicted"/>
<keyword evidence="10 11" id="KW-0472">Membrane</keyword>
<name>A0AAD7UZ54_9FUNG</name>